<dbReference type="STRING" id="762982.HMPREF9442_01444"/>
<dbReference type="Proteomes" id="UP000005546">
    <property type="component" value="Unassembled WGS sequence"/>
</dbReference>
<feature type="chain" id="PRO_5003302249" description="Secretion system C-terminal sorting domain-containing protein" evidence="1">
    <location>
        <begin position="24"/>
        <end position="622"/>
    </location>
</feature>
<keyword evidence="3" id="KW-1185">Reference proteome</keyword>
<dbReference type="HOGENOM" id="CLU_442685_0_0_10"/>
<dbReference type="RefSeq" id="WP_008626541.1">
    <property type="nucleotide sequence ID" value="NZ_GL883837.1"/>
</dbReference>
<dbReference type="InterPro" id="IPR026444">
    <property type="entry name" value="Secre_tail"/>
</dbReference>
<proteinExistence type="predicted"/>
<feature type="signal peptide" evidence="1">
    <location>
        <begin position="1"/>
        <end position="23"/>
    </location>
</feature>
<sequence>MNNKILKGTFSAALAVCALSVAAQLPVAGEHISHKQHLSSSSLKALRAASPVNAINQKGARLAAPRVMQTQEAVDVYNVMTRDTPSKPGAFYSVDAGYYNLVPGFALTILEDDSVVYARRGILGYPDRDLHFANRSKEGTFSAFEWDFDGDKFSEDTVLMHPYFANNGVYLNTPKLTATMNGVDSVYQMGYSQDYVDQTKFLPGMVALSGMAYVYNVDVDAEPFVNTFYSALSPTDPWGNGNMLFGWDTDTQPAYVELFDAPKDGAVVLWGTHFYVLTPTTVDLGKKRFTVSWAEYDSKKDEWVLVKEFKDVKAKLDRDLSTTTLRVWEVAVNTETPECLVNSSFYVMIDGPQDGTKWALLSQLDRMDFTDSERNTAYYVPKKGEYAGQMCQYVLQLQNGNEVVDFNYASSLDIHQYVATPYMIMCKDNARLDFVQDTNYDFSIDGETQKYLILDWLGGASNDVTVSATVSNSSDGDWFTVTQPVEAEGKSNLFAISMTAQAKPWNVKGRRATLTLTDNKGFSRDLTIYQGDRSAADDALSVEAVNASGRVDVTAAGEGFDVIYPSSYNRLDVYATSGQLVGTYALSAGGSAHIAAASWQKGIYVFQFAGNEGTQVVKVLKK</sequence>
<evidence type="ECO:0000313" key="3">
    <source>
        <dbReference type="Proteomes" id="UP000005546"/>
    </source>
</evidence>
<protein>
    <recommendedName>
        <fullName evidence="4">Secretion system C-terminal sorting domain-containing protein</fullName>
    </recommendedName>
</protein>
<reference evidence="2 3" key="1">
    <citation type="submission" date="2011-02" db="EMBL/GenBank/DDBJ databases">
        <authorList>
            <person name="Weinstock G."/>
            <person name="Sodergren E."/>
            <person name="Clifton S."/>
            <person name="Fulton L."/>
            <person name="Fulton B."/>
            <person name="Courtney L."/>
            <person name="Fronick C."/>
            <person name="Harrison M."/>
            <person name="Strong C."/>
            <person name="Farmer C."/>
            <person name="Delahaunty K."/>
            <person name="Markovic C."/>
            <person name="Hall O."/>
            <person name="Minx P."/>
            <person name="Tomlinson C."/>
            <person name="Mitreva M."/>
            <person name="Hou S."/>
            <person name="Chen J."/>
            <person name="Wollam A."/>
            <person name="Pepin K.H."/>
            <person name="Johnson M."/>
            <person name="Bhonagiri V."/>
            <person name="Zhang X."/>
            <person name="Suruliraj S."/>
            <person name="Warren W."/>
            <person name="Chinwalla A."/>
            <person name="Mardis E.R."/>
            <person name="Wilson R.K."/>
        </authorList>
    </citation>
    <scope>NUCLEOTIDE SEQUENCE [LARGE SCALE GENOMIC DNA]</scope>
    <source>
        <strain evidence="2 3">YIT 11841</strain>
    </source>
</reference>
<organism evidence="2 3">
    <name type="scientific">Paraprevotella xylaniphila YIT 11841</name>
    <dbReference type="NCBI Taxonomy" id="762982"/>
    <lineage>
        <taxon>Bacteria</taxon>
        <taxon>Pseudomonadati</taxon>
        <taxon>Bacteroidota</taxon>
        <taxon>Bacteroidia</taxon>
        <taxon>Bacteroidales</taxon>
        <taxon>Prevotellaceae</taxon>
        <taxon>Paraprevotella</taxon>
    </lineage>
</organism>
<evidence type="ECO:0000313" key="2">
    <source>
        <dbReference type="EMBL" id="EGG54652.1"/>
    </source>
</evidence>
<dbReference type="AlphaFoldDB" id="F3QTC7"/>
<comment type="caution">
    <text evidence="2">The sequence shown here is derived from an EMBL/GenBank/DDBJ whole genome shotgun (WGS) entry which is preliminary data.</text>
</comment>
<accession>F3QTC7</accession>
<dbReference type="NCBIfam" id="TIGR04183">
    <property type="entry name" value="Por_Secre_tail"/>
    <property type="match status" value="1"/>
</dbReference>
<dbReference type="EMBL" id="AFBR01000036">
    <property type="protein sequence ID" value="EGG54652.1"/>
    <property type="molecule type" value="Genomic_DNA"/>
</dbReference>
<evidence type="ECO:0008006" key="4">
    <source>
        <dbReference type="Google" id="ProtNLM"/>
    </source>
</evidence>
<keyword evidence="1" id="KW-0732">Signal</keyword>
<gene>
    <name evidence="2" type="ORF">HMPREF9442_01444</name>
</gene>
<evidence type="ECO:0000256" key="1">
    <source>
        <dbReference type="SAM" id="SignalP"/>
    </source>
</evidence>
<name>F3QTC7_9BACT</name>
<dbReference type="OrthoDB" id="1100653at2"/>